<accession>A0ABS3UFH3</accession>
<keyword evidence="2" id="KW-1185">Reference proteome</keyword>
<protein>
    <submittedName>
        <fullName evidence="1">SUKH-3 domain-containing protein</fullName>
    </submittedName>
</protein>
<dbReference type="EMBL" id="JAGFNS010000004">
    <property type="protein sequence ID" value="MBO3737527.1"/>
    <property type="molecule type" value="Genomic_DNA"/>
</dbReference>
<dbReference type="Proteomes" id="UP000679690">
    <property type="component" value="Unassembled WGS sequence"/>
</dbReference>
<gene>
    <name evidence="1" type="ORF">J5X75_08340</name>
</gene>
<dbReference type="InterPro" id="IPR025850">
    <property type="entry name" value="SUKH-3"/>
</dbReference>
<proteinExistence type="predicted"/>
<evidence type="ECO:0000313" key="2">
    <source>
        <dbReference type="Proteomes" id="UP000679690"/>
    </source>
</evidence>
<dbReference type="RefSeq" id="WP_208466725.1">
    <property type="nucleotide sequence ID" value="NZ_JAGFNS010000004.1"/>
</dbReference>
<organism evidence="1 2">
    <name type="scientific">Actinoplanes flavus</name>
    <dbReference type="NCBI Taxonomy" id="2820290"/>
    <lineage>
        <taxon>Bacteria</taxon>
        <taxon>Bacillati</taxon>
        <taxon>Actinomycetota</taxon>
        <taxon>Actinomycetes</taxon>
        <taxon>Micromonosporales</taxon>
        <taxon>Micromonosporaceae</taxon>
        <taxon>Actinoplanes</taxon>
    </lineage>
</organism>
<comment type="caution">
    <text evidence="1">The sequence shown here is derived from an EMBL/GenBank/DDBJ whole genome shotgun (WGS) entry which is preliminary data.</text>
</comment>
<name>A0ABS3UFH3_9ACTN</name>
<evidence type="ECO:0000313" key="1">
    <source>
        <dbReference type="EMBL" id="MBO3737527.1"/>
    </source>
</evidence>
<sequence length="206" mass="22713">MSIWFRIFVEHPREQGDVMPEGIEPADRFPAKVAEILLRAGWRPGRKVDVESWRTDLGDEYVMHRAAEEFLGEFGGLRVRIGGQLAERSVMAFEFDPLHGEGDGGRLADWGADLGRSLFPVGAFITGHPFVLAIDETGELYHVGESIAGYGPMPEALVTLAQGTPQPLLEDFAPLNPRPGKAERLRLGQTRRVVRTASRRGSPGAR</sequence>
<dbReference type="Pfam" id="PF14433">
    <property type="entry name" value="SUKH-3"/>
    <property type="match status" value="1"/>
</dbReference>
<reference evidence="1 2" key="1">
    <citation type="submission" date="2021-03" db="EMBL/GenBank/DDBJ databases">
        <title>Actinoplanes flavus sp. nov., a novel actinomycete isolated from Coconut Palm rhizosphere soil.</title>
        <authorList>
            <person name="Luo X."/>
        </authorList>
    </citation>
    <scope>NUCLEOTIDE SEQUENCE [LARGE SCALE GENOMIC DNA]</scope>
    <source>
        <strain evidence="1 2">NEAU-H7</strain>
    </source>
</reference>